<accession>X1LKD6</accession>
<dbReference type="GO" id="GO:0032264">
    <property type="term" value="P:IMP salvage"/>
    <property type="evidence" value="ECO:0007669"/>
    <property type="project" value="TreeGrafter"/>
</dbReference>
<dbReference type="GO" id="GO:0032263">
    <property type="term" value="P:GMP salvage"/>
    <property type="evidence" value="ECO:0007669"/>
    <property type="project" value="TreeGrafter"/>
</dbReference>
<sequence length="70" mass="7769">MAISYYGSEDDGQVIKITKDLDSSITGKHVLMVEDIVDTGMTLNYVLAHLLAHNPATLHVCTLLDKRARR</sequence>
<dbReference type="InterPro" id="IPR000836">
    <property type="entry name" value="PRTase_dom"/>
</dbReference>
<dbReference type="GO" id="GO:0046100">
    <property type="term" value="P:hypoxanthine metabolic process"/>
    <property type="evidence" value="ECO:0007669"/>
    <property type="project" value="TreeGrafter"/>
</dbReference>
<dbReference type="PANTHER" id="PTHR43340:SF1">
    <property type="entry name" value="HYPOXANTHINE PHOSPHORIBOSYLTRANSFERASE"/>
    <property type="match status" value="1"/>
</dbReference>
<dbReference type="CDD" id="cd06223">
    <property type="entry name" value="PRTases_typeI"/>
    <property type="match status" value="1"/>
</dbReference>
<dbReference type="EMBL" id="BARV01017075">
    <property type="protein sequence ID" value="GAI19528.1"/>
    <property type="molecule type" value="Genomic_DNA"/>
</dbReference>
<comment type="caution">
    <text evidence="2">The sequence shown here is derived from an EMBL/GenBank/DDBJ whole genome shotgun (WGS) entry which is preliminary data.</text>
</comment>
<dbReference type="SUPFAM" id="SSF53271">
    <property type="entry name" value="PRTase-like"/>
    <property type="match status" value="1"/>
</dbReference>
<reference evidence="2" key="1">
    <citation type="journal article" date="2014" name="Front. Microbiol.">
        <title>High frequency of phylogenetically diverse reductive dehalogenase-homologous genes in deep subseafloor sedimentary metagenomes.</title>
        <authorList>
            <person name="Kawai M."/>
            <person name="Futagami T."/>
            <person name="Toyoda A."/>
            <person name="Takaki Y."/>
            <person name="Nishi S."/>
            <person name="Hori S."/>
            <person name="Arai W."/>
            <person name="Tsubouchi T."/>
            <person name="Morono Y."/>
            <person name="Uchiyama I."/>
            <person name="Ito T."/>
            <person name="Fujiyama A."/>
            <person name="Inagaki F."/>
            <person name="Takami H."/>
        </authorList>
    </citation>
    <scope>NUCLEOTIDE SEQUENCE</scope>
    <source>
        <strain evidence="2">Expedition CK06-06</strain>
    </source>
</reference>
<dbReference type="AlphaFoldDB" id="X1LKD6"/>
<dbReference type="GO" id="GO:0005829">
    <property type="term" value="C:cytosol"/>
    <property type="evidence" value="ECO:0007669"/>
    <property type="project" value="TreeGrafter"/>
</dbReference>
<gene>
    <name evidence="2" type="ORF">S06H3_29163</name>
</gene>
<dbReference type="InterPro" id="IPR050408">
    <property type="entry name" value="HGPRT"/>
</dbReference>
<evidence type="ECO:0000313" key="2">
    <source>
        <dbReference type="EMBL" id="GAI19528.1"/>
    </source>
</evidence>
<dbReference type="InterPro" id="IPR029057">
    <property type="entry name" value="PRTase-like"/>
</dbReference>
<name>X1LKD6_9ZZZZ</name>
<dbReference type="GO" id="GO:0000287">
    <property type="term" value="F:magnesium ion binding"/>
    <property type="evidence" value="ECO:0007669"/>
    <property type="project" value="TreeGrafter"/>
</dbReference>
<dbReference type="GO" id="GO:0004422">
    <property type="term" value="F:hypoxanthine phosphoribosyltransferase activity"/>
    <property type="evidence" value="ECO:0007669"/>
    <property type="project" value="TreeGrafter"/>
</dbReference>
<feature type="non-terminal residue" evidence="2">
    <location>
        <position position="70"/>
    </location>
</feature>
<dbReference type="GO" id="GO:0006178">
    <property type="term" value="P:guanine salvage"/>
    <property type="evidence" value="ECO:0007669"/>
    <property type="project" value="TreeGrafter"/>
</dbReference>
<dbReference type="PANTHER" id="PTHR43340">
    <property type="entry name" value="HYPOXANTHINE-GUANINE PHOSPHORIBOSYLTRANSFERASE"/>
    <property type="match status" value="1"/>
</dbReference>
<dbReference type="Pfam" id="PF00156">
    <property type="entry name" value="Pribosyltran"/>
    <property type="match status" value="1"/>
</dbReference>
<dbReference type="Gene3D" id="3.40.50.2020">
    <property type="match status" value="1"/>
</dbReference>
<feature type="domain" description="Phosphoribosyltransferase" evidence="1">
    <location>
        <begin position="4"/>
        <end position="70"/>
    </location>
</feature>
<protein>
    <recommendedName>
        <fullName evidence="1">Phosphoribosyltransferase domain-containing protein</fullName>
    </recommendedName>
</protein>
<proteinExistence type="predicted"/>
<organism evidence="2">
    <name type="scientific">marine sediment metagenome</name>
    <dbReference type="NCBI Taxonomy" id="412755"/>
    <lineage>
        <taxon>unclassified sequences</taxon>
        <taxon>metagenomes</taxon>
        <taxon>ecological metagenomes</taxon>
    </lineage>
</organism>
<evidence type="ECO:0000259" key="1">
    <source>
        <dbReference type="Pfam" id="PF00156"/>
    </source>
</evidence>